<feature type="region of interest" description="Disordered" evidence="1">
    <location>
        <begin position="1"/>
        <end position="73"/>
    </location>
</feature>
<keyword evidence="3" id="KW-1185">Reference proteome</keyword>
<evidence type="ECO:0000313" key="2">
    <source>
        <dbReference type="EMBL" id="GFS37050.1"/>
    </source>
</evidence>
<dbReference type="EMBL" id="BMAV01024904">
    <property type="protein sequence ID" value="GFS37050.1"/>
    <property type="molecule type" value="Genomic_DNA"/>
</dbReference>
<dbReference type="AlphaFoldDB" id="A0A8X6MB97"/>
<dbReference type="Proteomes" id="UP000886998">
    <property type="component" value="Unassembled WGS sequence"/>
</dbReference>
<protein>
    <submittedName>
        <fullName evidence="2">Uncharacterized protein</fullName>
    </submittedName>
</protein>
<accession>A0A8X6MB97</accession>
<name>A0A8X6MB97_9ARAC</name>
<organism evidence="2 3">
    <name type="scientific">Trichonephila inaurata madagascariensis</name>
    <dbReference type="NCBI Taxonomy" id="2747483"/>
    <lineage>
        <taxon>Eukaryota</taxon>
        <taxon>Metazoa</taxon>
        <taxon>Ecdysozoa</taxon>
        <taxon>Arthropoda</taxon>
        <taxon>Chelicerata</taxon>
        <taxon>Arachnida</taxon>
        <taxon>Araneae</taxon>
        <taxon>Araneomorphae</taxon>
        <taxon>Entelegynae</taxon>
        <taxon>Araneoidea</taxon>
        <taxon>Nephilidae</taxon>
        <taxon>Trichonephila</taxon>
        <taxon>Trichonephila inaurata</taxon>
    </lineage>
</organism>
<evidence type="ECO:0000256" key="1">
    <source>
        <dbReference type="SAM" id="MobiDB-lite"/>
    </source>
</evidence>
<gene>
    <name evidence="2" type="ORF">TNIN_98181</name>
</gene>
<dbReference type="OrthoDB" id="6411834at2759"/>
<evidence type="ECO:0000313" key="3">
    <source>
        <dbReference type="Proteomes" id="UP000886998"/>
    </source>
</evidence>
<proteinExistence type="predicted"/>
<comment type="caution">
    <text evidence="2">The sequence shown here is derived from an EMBL/GenBank/DDBJ whole genome shotgun (WGS) entry which is preliminary data.</text>
</comment>
<feature type="compositionally biased region" description="Basic and acidic residues" evidence="1">
    <location>
        <begin position="58"/>
        <end position="73"/>
    </location>
</feature>
<reference evidence="2" key="1">
    <citation type="submission" date="2020-08" db="EMBL/GenBank/DDBJ databases">
        <title>Multicomponent nature underlies the extraordinary mechanical properties of spider dragline silk.</title>
        <authorList>
            <person name="Kono N."/>
            <person name="Nakamura H."/>
            <person name="Mori M."/>
            <person name="Yoshida Y."/>
            <person name="Ohtoshi R."/>
            <person name="Malay A.D."/>
            <person name="Moran D.A.P."/>
            <person name="Tomita M."/>
            <person name="Numata K."/>
            <person name="Arakawa K."/>
        </authorList>
    </citation>
    <scope>NUCLEOTIDE SEQUENCE</scope>
</reference>
<sequence length="73" mass="8004">MTPHEPKPIHLNPSVSKKTKVHDDDDAFDHELGQTVSGRCGSRLNIGVSEDAGKTPPARRERGSGTGRDRPRF</sequence>